<dbReference type="Gene3D" id="1.20.1280.170">
    <property type="entry name" value="Exocyst complex component Exo70"/>
    <property type="match status" value="1"/>
</dbReference>
<keyword evidence="2 3" id="KW-0813">Transport</keyword>
<gene>
    <name evidence="5" type="ORF">ZOSMA_224G00350</name>
</gene>
<dbReference type="PANTHER" id="PTHR12542">
    <property type="entry name" value="EXOCYST COMPLEX PROTEIN EXO70"/>
    <property type="match status" value="1"/>
</dbReference>
<dbReference type="Pfam" id="PF03081">
    <property type="entry name" value="Exo70_C"/>
    <property type="match status" value="1"/>
</dbReference>
<sequence>MSSLELDQWLRKRRSNLRNHHTASYQRETWGNVFNCFKDEGLHVKGDISKPVLKERFKTLNTIFEDIYRIQSAWIVADEQLQLELIVSVEAVVWPAYDVTGNQANNTGLSGMLINIKRGKSVKKIK</sequence>
<comment type="caution">
    <text evidence="5">The sequence shown here is derived from an EMBL/GenBank/DDBJ whole genome shotgun (WGS) entry which is preliminary data.</text>
</comment>
<dbReference type="GO" id="GO:0000145">
    <property type="term" value="C:exocyst"/>
    <property type="evidence" value="ECO:0007669"/>
    <property type="project" value="InterPro"/>
</dbReference>
<dbReference type="InterPro" id="IPR046364">
    <property type="entry name" value="Exo70_C"/>
</dbReference>
<protein>
    <recommendedName>
        <fullName evidence="3">Exocyst subunit Exo70 family protein</fullName>
    </recommendedName>
</protein>
<dbReference type="SUPFAM" id="SSF74788">
    <property type="entry name" value="Cullin repeat-like"/>
    <property type="match status" value="1"/>
</dbReference>
<dbReference type="GO" id="GO:0015031">
    <property type="term" value="P:protein transport"/>
    <property type="evidence" value="ECO:0007669"/>
    <property type="project" value="UniProtKB-KW"/>
</dbReference>
<keyword evidence="6" id="KW-1185">Reference proteome</keyword>
<keyword evidence="3" id="KW-0653">Protein transport</keyword>
<keyword evidence="3" id="KW-0268">Exocytosis</keyword>
<evidence type="ECO:0000256" key="3">
    <source>
        <dbReference type="RuleBase" id="RU365026"/>
    </source>
</evidence>
<dbReference type="AlphaFoldDB" id="A0A0K9PIU1"/>
<comment type="similarity">
    <text evidence="1 3">Belongs to the EXO70 family.</text>
</comment>
<dbReference type="STRING" id="29655.A0A0K9PIU1"/>
<dbReference type="GO" id="GO:0006887">
    <property type="term" value="P:exocytosis"/>
    <property type="evidence" value="ECO:0007669"/>
    <property type="project" value="UniProtKB-KW"/>
</dbReference>
<dbReference type="EMBL" id="LFYR01000798">
    <property type="protein sequence ID" value="KMZ68998.1"/>
    <property type="molecule type" value="Genomic_DNA"/>
</dbReference>
<dbReference type="Proteomes" id="UP000036987">
    <property type="component" value="Unassembled WGS sequence"/>
</dbReference>
<organism evidence="5 6">
    <name type="scientific">Zostera marina</name>
    <name type="common">Eelgrass</name>
    <dbReference type="NCBI Taxonomy" id="29655"/>
    <lineage>
        <taxon>Eukaryota</taxon>
        <taxon>Viridiplantae</taxon>
        <taxon>Streptophyta</taxon>
        <taxon>Embryophyta</taxon>
        <taxon>Tracheophyta</taxon>
        <taxon>Spermatophyta</taxon>
        <taxon>Magnoliopsida</taxon>
        <taxon>Liliopsida</taxon>
        <taxon>Zosteraceae</taxon>
        <taxon>Zostera</taxon>
    </lineage>
</organism>
<reference evidence="6" key="1">
    <citation type="journal article" date="2016" name="Nature">
        <title>The genome of the seagrass Zostera marina reveals angiosperm adaptation to the sea.</title>
        <authorList>
            <person name="Olsen J.L."/>
            <person name="Rouze P."/>
            <person name="Verhelst B."/>
            <person name="Lin Y.-C."/>
            <person name="Bayer T."/>
            <person name="Collen J."/>
            <person name="Dattolo E."/>
            <person name="De Paoli E."/>
            <person name="Dittami S."/>
            <person name="Maumus F."/>
            <person name="Michel G."/>
            <person name="Kersting A."/>
            <person name="Lauritano C."/>
            <person name="Lohaus R."/>
            <person name="Toepel M."/>
            <person name="Tonon T."/>
            <person name="Vanneste K."/>
            <person name="Amirebrahimi M."/>
            <person name="Brakel J."/>
            <person name="Bostroem C."/>
            <person name="Chovatia M."/>
            <person name="Grimwood J."/>
            <person name="Jenkins J.W."/>
            <person name="Jueterbock A."/>
            <person name="Mraz A."/>
            <person name="Stam W.T."/>
            <person name="Tice H."/>
            <person name="Bornberg-Bauer E."/>
            <person name="Green P.J."/>
            <person name="Pearson G.A."/>
            <person name="Procaccini G."/>
            <person name="Duarte C.M."/>
            <person name="Schmutz J."/>
            <person name="Reusch T.B.H."/>
            <person name="Van de Peer Y."/>
        </authorList>
    </citation>
    <scope>NUCLEOTIDE SEQUENCE [LARGE SCALE GENOMIC DNA]</scope>
    <source>
        <strain evidence="6">cv. Finnish</strain>
    </source>
</reference>
<dbReference type="GO" id="GO:0005546">
    <property type="term" value="F:phosphatidylinositol-4,5-bisphosphate binding"/>
    <property type="evidence" value="ECO:0007669"/>
    <property type="project" value="InterPro"/>
</dbReference>
<evidence type="ECO:0000259" key="4">
    <source>
        <dbReference type="Pfam" id="PF03081"/>
    </source>
</evidence>
<dbReference type="InterPro" id="IPR004140">
    <property type="entry name" value="Exo70"/>
</dbReference>
<dbReference type="OrthoDB" id="1922221at2759"/>
<evidence type="ECO:0000313" key="5">
    <source>
        <dbReference type="EMBL" id="KMZ68998.1"/>
    </source>
</evidence>
<evidence type="ECO:0000313" key="6">
    <source>
        <dbReference type="Proteomes" id="UP000036987"/>
    </source>
</evidence>
<dbReference type="InterPro" id="IPR016159">
    <property type="entry name" value="Cullin_repeat-like_dom_sf"/>
</dbReference>
<proteinExistence type="inferred from homology"/>
<evidence type="ECO:0000256" key="1">
    <source>
        <dbReference type="ARBA" id="ARBA00006756"/>
    </source>
</evidence>
<comment type="function">
    <text evidence="3">Component of the exocyst complex.</text>
</comment>
<dbReference type="PANTHER" id="PTHR12542:SF127">
    <property type="entry name" value="EXOCYST COMPLEX COMPONENT EXO70C1"/>
    <property type="match status" value="1"/>
</dbReference>
<name>A0A0K9PIU1_ZOSMR</name>
<evidence type="ECO:0000256" key="2">
    <source>
        <dbReference type="ARBA" id="ARBA00022448"/>
    </source>
</evidence>
<feature type="domain" description="Exocyst complex subunit Exo70 C-terminal" evidence="4">
    <location>
        <begin position="7"/>
        <end position="98"/>
    </location>
</feature>
<accession>A0A0K9PIU1</accession>